<evidence type="ECO:0000259" key="8">
    <source>
        <dbReference type="Pfam" id="PF14629"/>
    </source>
</evidence>
<feature type="region of interest" description="Disordered" evidence="6">
    <location>
        <begin position="1"/>
        <end position="160"/>
    </location>
</feature>
<dbReference type="InterPro" id="IPR032705">
    <property type="entry name" value="ORC4_C"/>
</dbReference>
<evidence type="ECO:0000256" key="3">
    <source>
        <dbReference type="ARBA" id="ARBA00022705"/>
    </source>
</evidence>
<dbReference type="GO" id="GO:0006270">
    <property type="term" value="P:DNA replication initiation"/>
    <property type="evidence" value="ECO:0007669"/>
    <property type="project" value="TreeGrafter"/>
</dbReference>
<feature type="domain" description="Origin recognition complex subunit 4 C-terminal" evidence="8">
    <location>
        <begin position="436"/>
        <end position="618"/>
    </location>
</feature>
<evidence type="ECO:0000313" key="9">
    <source>
        <dbReference type="EMBL" id="CAK5264596.1"/>
    </source>
</evidence>
<feature type="compositionally biased region" description="Basic and acidic residues" evidence="6">
    <location>
        <begin position="77"/>
        <end position="95"/>
    </location>
</feature>
<keyword evidence="4" id="KW-0238">DNA-binding</keyword>
<dbReference type="PANTHER" id="PTHR12087">
    <property type="entry name" value="ORIGIN RECOGNITION COMPLEX SUBUNIT 4"/>
    <property type="match status" value="1"/>
</dbReference>
<comment type="similarity">
    <text evidence="2">Belongs to the ORC4 family.</text>
</comment>
<reference evidence="9" key="1">
    <citation type="submission" date="2023-11" db="EMBL/GenBank/DDBJ databases">
        <authorList>
            <person name="De Vega J J."/>
            <person name="De Vega J J."/>
        </authorList>
    </citation>
    <scope>NUCLEOTIDE SEQUENCE</scope>
</reference>
<evidence type="ECO:0000256" key="5">
    <source>
        <dbReference type="ARBA" id="ARBA00023242"/>
    </source>
</evidence>
<dbReference type="SUPFAM" id="SSF52540">
    <property type="entry name" value="P-loop containing nucleoside triphosphate hydrolases"/>
    <property type="match status" value="1"/>
</dbReference>
<dbReference type="PANTHER" id="PTHR12087:SF0">
    <property type="entry name" value="ORIGIN RECOGNITION COMPLEX SUBUNIT 4"/>
    <property type="match status" value="1"/>
</dbReference>
<dbReference type="EMBL" id="CAVNYO010000062">
    <property type="protein sequence ID" value="CAK5264596.1"/>
    <property type="molecule type" value="Genomic_DNA"/>
</dbReference>
<evidence type="ECO:0000256" key="1">
    <source>
        <dbReference type="ARBA" id="ARBA00004123"/>
    </source>
</evidence>
<gene>
    <name evidence="9" type="ORF">MYCIT1_LOCUS4890</name>
</gene>
<evidence type="ECO:0000313" key="10">
    <source>
        <dbReference type="Proteomes" id="UP001295794"/>
    </source>
</evidence>
<feature type="domain" description="Orc1-like AAA ATPase" evidence="7">
    <location>
        <begin position="225"/>
        <end position="372"/>
    </location>
</feature>
<evidence type="ECO:0000256" key="4">
    <source>
        <dbReference type="ARBA" id="ARBA00023125"/>
    </source>
</evidence>
<organism evidence="9 10">
    <name type="scientific">Mycena citricolor</name>
    <dbReference type="NCBI Taxonomy" id="2018698"/>
    <lineage>
        <taxon>Eukaryota</taxon>
        <taxon>Fungi</taxon>
        <taxon>Dikarya</taxon>
        <taxon>Basidiomycota</taxon>
        <taxon>Agaricomycotina</taxon>
        <taxon>Agaricomycetes</taxon>
        <taxon>Agaricomycetidae</taxon>
        <taxon>Agaricales</taxon>
        <taxon>Marasmiineae</taxon>
        <taxon>Mycenaceae</taxon>
        <taxon>Mycena</taxon>
    </lineage>
</organism>
<accession>A0AAD2JW72</accession>
<evidence type="ECO:0000256" key="6">
    <source>
        <dbReference type="SAM" id="MobiDB-lite"/>
    </source>
</evidence>
<dbReference type="Pfam" id="PF13191">
    <property type="entry name" value="AAA_16"/>
    <property type="match status" value="1"/>
</dbReference>
<dbReference type="GO" id="GO:0005664">
    <property type="term" value="C:nuclear origin of replication recognition complex"/>
    <property type="evidence" value="ECO:0007669"/>
    <property type="project" value="TreeGrafter"/>
</dbReference>
<dbReference type="InterPro" id="IPR016527">
    <property type="entry name" value="ORC4"/>
</dbReference>
<dbReference type="GO" id="GO:0003688">
    <property type="term" value="F:DNA replication origin binding"/>
    <property type="evidence" value="ECO:0007669"/>
    <property type="project" value="TreeGrafter"/>
</dbReference>
<keyword evidence="10" id="KW-1185">Reference proteome</keyword>
<dbReference type="Proteomes" id="UP001295794">
    <property type="component" value="Unassembled WGS sequence"/>
</dbReference>
<proteinExistence type="inferred from homology"/>
<dbReference type="Gene3D" id="3.40.50.300">
    <property type="entry name" value="P-loop containing nucleotide triphosphate hydrolases"/>
    <property type="match status" value="1"/>
</dbReference>
<comment type="caution">
    <text evidence="9">The sequence shown here is derived from an EMBL/GenBank/DDBJ whole genome shotgun (WGS) entry which is preliminary data.</text>
</comment>
<protein>
    <recommendedName>
        <fullName evidence="11">Origin recognition complex subunit 4</fullName>
    </recommendedName>
</protein>
<dbReference type="AlphaFoldDB" id="A0AAD2JW72"/>
<name>A0AAD2JW72_9AGAR</name>
<dbReference type="InterPro" id="IPR027417">
    <property type="entry name" value="P-loop_NTPase"/>
</dbReference>
<dbReference type="Pfam" id="PF14629">
    <property type="entry name" value="ORC4_C"/>
    <property type="match status" value="1"/>
</dbReference>
<evidence type="ECO:0000259" key="7">
    <source>
        <dbReference type="Pfam" id="PF13191"/>
    </source>
</evidence>
<dbReference type="InterPro" id="IPR041664">
    <property type="entry name" value="AAA_16"/>
</dbReference>
<comment type="subcellular location">
    <subcellularLocation>
        <location evidence="1">Nucleus</location>
    </subcellularLocation>
</comment>
<keyword evidence="3" id="KW-0235">DNA replication</keyword>
<sequence>MPALKRKASGGLSTSPTKRAALQKPQLSTSPSKQRGGAGQRILKREDSEDELNAFLPRTRSGKVRPIEPPPKTPPRRKLETSTSHRDIQGDETESRPTSPTKRGRPPKAEPKAVKSLTADPPRELAKSSPRKTISPARSPTPPSVAESIEDVDPELEERSELQVEAQLVAEQLRVFTSESGSPLPMDDRPISPALCDARRQSIFRAIQSSDCWMEPESSANHIALKQLHDLLTGTVVRGEGNSCLLLGPRGSGKTGIVDRCIGLLEEKPIIIKLCGWVQHTDKLAMREIAYQIDQQTGGSFLIEDEGAEVDPFLETPTGIHSGQPPATHLSKFISSLPTLSRATVVVLDGFDLFAQHPRQSLLYCLLDTVQSCRAEAGKKGIAVIGTTARVDTINILEKRVKSRFSGRMFRTASPGNWDDWRGFTRKILCQSLESFADFDGQWERAVDSFLQDELTQSVFKETLSVTRDVRVFNRILTAMVVQLSPDAPYPTPKQLAHVASMQRTRVGFPSVEGLPYPALCLLVACMHSETAGHSIFTFEMLYERVRDQIRVSASAPVEVKGTSVGMPQCSRAVLSSAFETLVCTSIFIPSVAPAAGIAKEFAKYRSHVGREWIRRALQLKNDMNLNRWLGKS</sequence>
<evidence type="ECO:0000256" key="2">
    <source>
        <dbReference type="ARBA" id="ARBA00005334"/>
    </source>
</evidence>
<keyword evidence="5" id="KW-0539">Nucleus</keyword>
<evidence type="ECO:0008006" key="11">
    <source>
        <dbReference type="Google" id="ProtNLM"/>
    </source>
</evidence>